<evidence type="ECO:0000256" key="2">
    <source>
        <dbReference type="ARBA" id="ARBA00023125"/>
    </source>
</evidence>
<accession>A0A645AXI8</accession>
<proteinExistence type="predicted"/>
<comment type="caution">
    <text evidence="5">The sequence shown here is derived from an EMBL/GenBank/DDBJ whole genome shotgun (WGS) entry which is preliminary data.</text>
</comment>
<dbReference type="PANTHER" id="PTHR47506:SF6">
    <property type="entry name" value="HTH-TYPE TRANSCRIPTIONAL REPRESSOR NEMR"/>
    <property type="match status" value="1"/>
</dbReference>
<dbReference type="InterPro" id="IPR036271">
    <property type="entry name" value="Tet_transcr_reg_TetR-rel_C_sf"/>
</dbReference>
<dbReference type="Gene3D" id="1.10.357.10">
    <property type="entry name" value="Tetracycline Repressor, domain 2"/>
    <property type="match status" value="1"/>
</dbReference>
<dbReference type="PANTHER" id="PTHR47506">
    <property type="entry name" value="TRANSCRIPTIONAL REGULATORY PROTEIN"/>
    <property type="match status" value="1"/>
</dbReference>
<reference evidence="5" key="1">
    <citation type="submission" date="2019-08" db="EMBL/GenBank/DDBJ databases">
        <authorList>
            <person name="Kucharzyk K."/>
            <person name="Murdoch R.W."/>
            <person name="Higgins S."/>
            <person name="Loffler F."/>
        </authorList>
    </citation>
    <scope>NUCLEOTIDE SEQUENCE</scope>
</reference>
<dbReference type="EMBL" id="VSSQ01014719">
    <property type="protein sequence ID" value="MPM54254.1"/>
    <property type="molecule type" value="Genomic_DNA"/>
</dbReference>
<dbReference type="InterPro" id="IPR001647">
    <property type="entry name" value="HTH_TetR"/>
</dbReference>
<evidence type="ECO:0000313" key="5">
    <source>
        <dbReference type="EMBL" id="MPM54254.1"/>
    </source>
</evidence>
<dbReference type="SUPFAM" id="SSF48498">
    <property type="entry name" value="Tetracyclin repressor-like, C-terminal domain"/>
    <property type="match status" value="1"/>
</dbReference>
<evidence type="ECO:0000259" key="4">
    <source>
        <dbReference type="PROSITE" id="PS50977"/>
    </source>
</evidence>
<dbReference type="PROSITE" id="PS50977">
    <property type="entry name" value="HTH_TETR_2"/>
    <property type="match status" value="1"/>
</dbReference>
<evidence type="ECO:0000256" key="3">
    <source>
        <dbReference type="ARBA" id="ARBA00023163"/>
    </source>
</evidence>
<keyword evidence="1" id="KW-0805">Transcription regulation</keyword>
<sequence>MQNRSQITHEKILETSFQLFLANGYESTGVARICEEADISKGAFYHHFPSKHDVFLTILDNWLSDVESLFKNIEDTSLPIPEQLNQMAASLKGIFSESNKIPIFLEFWMQSIRDRSVSSRTLAPYFRFMRYFESLVQKGITEGSFAKGTDAAQVARLLMSFGMGAILQSMIEPNKDWQTISESNLHVILAGIQKENL</sequence>
<dbReference type="SUPFAM" id="SSF46689">
    <property type="entry name" value="Homeodomain-like"/>
    <property type="match status" value="1"/>
</dbReference>
<dbReference type="Gene3D" id="1.10.10.60">
    <property type="entry name" value="Homeodomain-like"/>
    <property type="match status" value="1"/>
</dbReference>
<gene>
    <name evidence="5" type="primary">yfiR</name>
    <name evidence="5" type="ORF">SDC9_101029</name>
</gene>
<dbReference type="Pfam" id="PF00440">
    <property type="entry name" value="TetR_N"/>
    <property type="match status" value="1"/>
</dbReference>
<feature type="domain" description="HTH tetR-type" evidence="4">
    <location>
        <begin position="6"/>
        <end position="66"/>
    </location>
</feature>
<evidence type="ECO:0000256" key="1">
    <source>
        <dbReference type="ARBA" id="ARBA00023015"/>
    </source>
</evidence>
<organism evidence="5">
    <name type="scientific">bioreactor metagenome</name>
    <dbReference type="NCBI Taxonomy" id="1076179"/>
    <lineage>
        <taxon>unclassified sequences</taxon>
        <taxon>metagenomes</taxon>
        <taxon>ecological metagenomes</taxon>
    </lineage>
</organism>
<keyword evidence="2" id="KW-0238">DNA-binding</keyword>
<dbReference type="PRINTS" id="PR00455">
    <property type="entry name" value="HTHTETR"/>
</dbReference>
<protein>
    <submittedName>
        <fullName evidence="5">Putative HTH-type transcriptional regulator YfiR</fullName>
    </submittedName>
</protein>
<dbReference type="GO" id="GO:0003677">
    <property type="term" value="F:DNA binding"/>
    <property type="evidence" value="ECO:0007669"/>
    <property type="project" value="UniProtKB-KW"/>
</dbReference>
<dbReference type="InterPro" id="IPR009057">
    <property type="entry name" value="Homeodomain-like_sf"/>
</dbReference>
<dbReference type="AlphaFoldDB" id="A0A645AXI8"/>
<keyword evidence="3" id="KW-0804">Transcription</keyword>
<name>A0A645AXI8_9ZZZZ</name>